<keyword evidence="4" id="KW-1185">Reference proteome</keyword>
<feature type="compositionally biased region" description="Low complexity" evidence="1">
    <location>
        <begin position="840"/>
        <end position="851"/>
    </location>
</feature>
<accession>A0A836KTA3</accession>
<feature type="region of interest" description="Disordered" evidence="1">
    <location>
        <begin position="1"/>
        <end position="22"/>
    </location>
</feature>
<dbReference type="Pfam" id="PF03399">
    <property type="entry name" value="SAC3_GANP"/>
    <property type="match status" value="1"/>
</dbReference>
<comment type="caution">
    <text evidence="3">The sequence shown here is derived from an EMBL/GenBank/DDBJ whole genome shotgun (WGS) entry which is preliminary data.</text>
</comment>
<feature type="domain" description="SAC3/GANP/THP3 conserved" evidence="2">
    <location>
        <begin position="113"/>
        <end position="433"/>
    </location>
</feature>
<dbReference type="Gene3D" id="1.25.40.990">
    <property type="match status" value="1"/>
</dbReference>
<feature type="compositionally biased region" description="Acidic residues" evidence="1">
    <location>
        <begin position="760"/>
        <end position="772"/>
    </location>
</feature>
<evidence type="ECO:0000259" key="2">
    <source>
        <dbReference type="Pfam" id="PF03399"/>
    </source>
</evidence>
<dbReference type="InterPro" id="IPR005062">
    <property type="entry name" value="SAC3/GANP/THP3_conserved"/>
</dbReference>
<feature type="compositionally biased region" description="Low complexity" evidence="1">
    <location>
        <begin position="1035"/>
        <end position="1045"/>
    </location>
</feature>
<feature type="region of interest" description="Disordered" evidence="1">
    <location>
        <begin position="725"/>
        <end position="747"/>
    </location>
</feature>
<feature type="compositionally biased region" description="Basic and acidic residues" evidence="1">
    <location>
        <begin position="824"/>
        <end position="839"/>
    </location>
</feature>
<dbReference type="PANTHER" id="PTHR12436:SF3">
    <property type="entry name" value="GERMINAL-CENTER ASSOCIATED NUCLEAR PROTEIN"/>
    <property type="match status" value="1"/>
</dbReference>
<feature type="compositionally biased region" description="Low complexity" evidence="1">
    <location>
        <begin position="638"/>
        <end position="652"/>
    </location>
</feature>
<dbReference type="GO" id="GO:0070390">
    <property type="term" value="C:transcription export complex 2"/>
    <property type="evidence" value="ECO:0007669"/>
    <property type="project" value="TreeGrafter"/>
</dbReference>
<feature type="compositionally biased region" description="Low complexity" evidence="1">
    <location>
        <begin position="447"/>
        <end position="469"/>
    </location>
</feature>
<feature type="region of interest" description="Disordered" evidence="1">
    <location>
        <begin position="542"/>
        <end position="596"/>
    </location>
</feature>
<proteinExistence type="predicted"/>
<dbReference type="GO" id="GO:0005737">
    <property type="term" value="C:cytoplasm"/>
    <property type="evidence" value="ECO:0007669"/>
    <property type="project" value="TreeGrafter"/>
</dbReference>
<reference evidence="4" key="2">
    <citation type="journal article" date="2021" name="Sci. Data">
        <title>Chromosome-scale genome sequencing, assembly and annotation of six genomes from subfamily Leishmaniinae.</title>
        <authorList>
            <person name="Almutairi H."/>
            <person name="Urbaniak M.D."/>
            <person name="Bates M.D."/>
            <person name="Jariyapan N."/>
            <person name="Kwakye-Nuako G."/>
            <person name="Thomaz Soccol V."/>
            <person name="Al-Salem W.S."/>
            <person name="Dillon R.J."/>
            <person name="Bates P.A."/>
            <person name="Gatherer D."/>
        </authorList>
    </citation>
    <scope>NUCLEOTIDE SEQUENCE [LARGE SCALE GENOMIC DNA]</scope>
</reference>
<dbReference type="EMBL" id="JAFHLR010000012">
    <property type="protein sequence ID" value="KAG5484852.1"/>
    <property type="molecule type" value="Genomic_DNA"/>
</dbReference>
<organism evidence="3 4">
    <name type="scientific">Leishmania orientalis</name>
    <dbReference type="NCBI Taxonomy" id="2249476"/>
    <lineage>
        <taxon>Eukaryota</taxon>
        <taxon>Discoba</taxon>
        <taxon>Euglenozoa</taxon>
        <taxon>Kinetoplastea</taxon>
        <taxon>Metakinetoplastina</taxon>
        <taxon>Trypanosomatida</taxon>
        <taxon>Trypanosomatidae</taxon>
        <taxon>Leishmaniinae</taxon>
        <taxon>Leishmania</taxon>
    </lineage>
</organism>
<feature type="compositionally biased region" description="Polar residues" evidence="1">
    <location>
        <begin position="947"/>
        <end position="957"/>
    </location>
</feature>
<feature type="compositionally biased region" description="Basic and acidic residues" evidence="1">
    <location>
        <begin position="1184"/>
        <end position="1193"/>
    </location>
</feature>
<feature type="compositionally biased region" description="Low complexity" evidence="1">
    <location>
        <begin position="1"/>
        <end position="12"/>
    </location>
</feature>
<dbReference type="PANTHER" id="PTHR12436">
    <property type="entry name" value="80 KDA MCM3-ASSOCIATED PROTEIN"/>
    <property type="match status" value="1"/>
</dbReference>
<dbReference type="RefSeq" id="XP_067064964.1">
    <property type="nucleotide sequence ID" value="XM_067209504.1"/>
</dbReference>
<feature type="compositionally biased region" description="Basic and acidic residues" evidence="1">
    <location>
        <begin position="958"/>
        <end position="973"/>
    </location>
</feature>
<dbReference type="GO" id="GO:0006406">
    <property type="term" value="P:mRNA export from nucleus"/>
    <property type="evidence" value="ECO:0007669"/>
    <property type="project" value="TreeGrafter"/>
</dbReference>
<feature type="compositionally biased region" description="Basic and acidic residues" evidence="1">
    <location>
        <begin position="935"/>
        <end position="945"/>
    </location>
</feature>
<protein>
    <recommendedName>
        <fullName evidence="2">SAC3/GANP/THP3 conserved domain-containing protein</fullName>
    </recommendedName>
</protein>
<dbReference type="InterPro" id="IPR045107">
    <property type="entry name" value="SAC3/GANP/THP3"/>
</dbReference>
<sequence length="1893" mass="204045">MQSFQYSQQQQQHAPPPRRECPSATAAAVDAPYSDANVATVLSLSPFSAFCKLRDNRTAKPLIRGRYTGMCGGDPAQRERREDFEYIALTPSPSASPHAFSVSARRHAVWGQVEVYSRSAAGKTIDPAQQRTPLALEKSMHFLVEHYLRVPHTPLVYTEPFRIWGYLWDRFRGIRTTWAPQLPPSNVSLQGYVDSETGRMLSAEELHRESYRRVRWLEFTAAALAVGGAYLCCSPEGCQRFMQDKKQFLESMSQCFTDLTVFYRAEQRHRNAEFFSVLLLLYGLQQEMKVEDRSSFCRFHTVMVNGEPRLCPESSSESVNLAQVYRELEKQPYMLETQPVRVALDLIHFWAARQWFQFFKFCKSARMTSLQRAVVFQSFTYARYRAVLDLVLPNHYVYPKLRVRHAIPVAELADELMMSCDHCLEFLQRMGLGAQLECRTEPQHQQQHTTTSCHPITSAPSDPTAATTASGGKAGWHLSLCHPNSDPLVTADELEKRCVNKRVLFFPTYPAFFGFRVSREAYDRFPDAKSFPATDTEDACGAWSVAGSSSPVGRGAVRSPSGLRGRAAPESKAGTLLARSAAPSSRRGDGNGGDEDSYVDEYCDKACSEEVEEKEDGSGSIDNGAYEDDGDERDSPPQRRSTASPPSSTAPPFDKEAALLCQLGCPVNLMEVLEAYCPPYNSEVAALRLSDASEELFALLPKHRAEMLLRCHQARRRARHWQRASALDSSTAAPESDEETQCWVEKAEAESVSTASSLFDDSDEDEFDGEGEENDLDSAAALHTSGIYASSLQADAAPPAVIIEARQLLAAIRENPLYAAATADRAEAEEKARQSKQEEAGAQTGEATAAAVEPRRNRRLSSPAPFPPKPHVKPQQSEALRESGDYMAAPLPGSYRDDAAQHCNSPDLRVVVESPKTLPARRLAGTMGTGAGARAAREGSEKAPRDTSATQQESHQSVGREDSAEAVEPRRDAQAQTPAAPPPSLSMPPPQSHTRMPTPPASRTADMLTPGKREPVVAAGTDTATPASVGWQREGSSNSSSSGSSAPMLDYSHLKPLKQPLPDDGEKAEGSASRDDKEKPKLLSGSNGSSSASTVDDSKAASHSSSAQSGTSTPPPPLLWGGQHPLPPPPPTAAIDSFTPRPSPEKRPASSTAGRGYHNTGEETARGMGSGSESDDDAAAVEGQAKRSNEGLQKRRKTETAPQRDLLVQRPSPMLIPASHVGVFARACVPLIEEYLHLWVRLTHEDVASLRAAAHCVLEIREAEAATATATHSTNDVADDSHDAVHTRRGPLVQRRGVSALRAEWGATAAASAWWWQRRLQRTARAMALVARQLLTTAVLRGGMSTYGQLMWDLSRSVPTRAHEAQRDRTICDGGDDARAARLCRGCSAAMLSASDVAAILAAARAQSNGTLVRSADGAESARPSASMRPEVPLSLAGENSALRSAKASCGVALNEAMGIVFRCGVGAAVLPAHDSLASLLSSAVDVSLDSADTWSRSRPLCATAALQLTSIYIWVSTASCFDCACPAMSAAVADRSAAGAAAFPRLFQDTKERWLVSVMMPPTPFTATAAFAGVGGRGGYDKHTSRRMPSASPWGGKRGRSSVQCSDDDDTSDVVWLSAVDIDPDCTSSPSPAPMVVRLFHRDHFSDVPIVGSTVPSPTHDLGAAHHRAPTLPLMTRISLYGCDTHTLPRLRVRRDGGVRVTQQRGGFSNVDGNARGAQVTASPDSTRTLAMSHAHYTALLAVDIAEPGYMAKARRALRAVVASHVAYTAVASARGTAVAKDWYGHEEGVQEQNSVAGVLICLLITPSHVTGTASIAAEVKSCFRGLWAEQHGASEKSSENSTPAAASAPAVVVVDIVYGDAEGAKAAMKEGMHTLMSTYAQQAVAVLAGDS</sequence>
<evidence type="ECO:0000313" key="3">
    <source>
        <dbReference type="EMBL" id="KAG5484852.1"/>
    </source>
</evidence>
<dbReference type="KEGG" id="loi:92363438"/>
<dbReference type="GeneID" id="92363438"/>
<dbReference type="Proteomes" id="UP000674143">
    <property type="component" value="Unassembled WGS sequence"/>
</dbReference>
<feature type="region of interest" description="Disordered" evidence="1">
    <location>
        <begin position="447"/>
        <end position="470"/>
    </location>
</feature>
<gene>
    <name evidence="3" type="ORF">LSCM4_07624</name>
</gene>
<feature type="compositionally biased region" description="Basic and acidic residues" evidence="1">
    <location>
        <begin position="1064"/>
        <end position="1081"/>
    </location>
</feature>
<feature type="compositionally biased region" description="Low complexity" evidence="1">
    <location>
        <begin position="1084"/>
        <end position="1112"/>
    </location>
</feature>
<feature type="region of interest" description="Disordered" evidence="1">
    <location>
        <begin position="823"/>
        <end position="1206"/>
    </location>
</feature>
<feature type="region of interest" description="Disordered" evidence="1">
    <location>
        <begin position="753"/>
        <end position="772"/>
    </location>
</feature>
<feature type="compositionally biased region" description="Pro residues" evidence="1">
    <location>
        <begin position="979"/>
        <end position="991"/>
    </location>
</feature>
<feature type="region of interest" description="Disordered" evidence="1">
    <location>
        <begin position="1581"/>
        <end position="1608"/>
    </location>
</feature>
<name>A0A836KTA3_9TRYP</name>
<evidence type="ECO:0000256" key="1">
    <source>
        <dbReference type="SAM" id="MobiDB-lite"/>
    </source>
</evidence>
<feature type="region of interest" description="Disordered" evidence="1">
    <location>
        <begin position="609"/>
        <end position="653"/>
    </location>
</feature>
<reference evidence="4" key="1">
    <citation type="journal article" date="2021" name="Microbiol. Resour. Announc.">
        <title>LGAAP: Leishmaniinae Genome Assembly and Annotation Pipeline.</title>
        <authorList>
            <person name="Almutairi H."/>
            <person name="Urbaniak M.D."/>
            <person name="Bates M.D."/>
            <person name="Jariyapan N."/>
            <person name="Kwakye-Nuako G."/>
            <person name="Thomaz-Soccol V."/>
            <person name="Al-Salem W.S."/>
            <person name="Dillon R.J."/>
            <person name="Bates P.A."/>
            <person name="Gatherer D."/>
        </authorList>
    </citation>
    <scope>NUCLEOTIDE SEQUENCE [LARGE SCALE GENOMIC DNA]</scope>
</reference>
<evidence type="ECO:0000313" key="4">
    <source>
        <dbReference type="Proteomes" id="UP000674143"/>
    </source>
</evidence>